<dbReference type="EMBL" id="CP022474">
    <property type="protein sequence ID" value="ASN59798.1"/>
    <property type="molecule type" value="Genomic_DNA"/>
</dbReference>
<reference evidence="1 2" key="1">
    <citation type="submission" date="2017-07" db="EMBL/GenBank/DDBJ databases">
        <title>Lactobacillus curvatus MRS6 whole genome.</title>
        <authorList>
            <person name="Jans C."/>
            <person name="Lagler S."/>
            <person name="Lacroix C."/>
            <person name="Meile L."/>
            <person name="Stevens M.J.A."/>
        </authorList>
    </citation>
    <scope>NUCLEOTIDE SEQUENCE [LARGE SCALE GENOMIC DNA]</scope>
    <source>
        <strain evidence="1 2">MRS6</strain>
    </source>
</reference>
<protein>
    <submittedName>
        <fullName evidence="1">Uncharacterized protein</fullName>
    </submittedName>
</protein>
<name>A0AAC9UKB4_LATCU</name>
<sequence length="95" mass="10901">MEITEAQLEALIDRKLAERLATNIRNMAWKSLREEIDAFCEKRVKTNVIAKRSGSLRDAISTLIRFNVDCRNVASIDDEQADKARELFESIKGFI</sequence>
<evidence type="ECO:0000313" key="2">
    <source>
        <dbReference type="Proteomes" id="UP000199749"/>
    </source>
</evidence>
<evidence type="ECO:0000313" key="1">
    <source>
        <dbReference type="EMBL" id="ASN59798.1"/>
    </source>
</evidence>
<dbReference type="AlphaFoldDB" id="A0AAC9UKB4"/>
<accession>A0AAC9UKB4</accession>
<gene>
    <name evidence="1" type="ORF">CG419_03795</name>
</gene>
<dbReference type="Proteomes" id="UP000199749">
    <property type="component" value="Chromosome"/>
</dbReference>
<organism evidence="1 2">
    <name type="scientific">Latilactobacillus curvatus</name>
    <name type="common">Lactobacillus curvatus</name>
    <dbReference type="NCBI Taxonomy" id="28038"/>
    <lineage>
        <taxon>Bacteria</taxon>
        <taxon>Bacillati</taxon>
        <taxon>Bacillota</taxon>
        <taxon>Bacilli</taxon>
        <taxon>Lactobacillales</taxon>
        <taxon>Lactobacillaceae</taxon>
        <taxon>Latilactobacillus</taxon>
    </lineage>
</organism>
<proteinExistence type="predicted"/>
<dbReference type="RefSeq" id="WP_089556508.1">
    <property type="nucleotide sequence ID" value="NZ_CP022474.1"/>
</dbReference>